<comment type="caution">
    <text evidence="3">The sequence shown here is derived from an EMBL/GenBank/DDBJ whole genome shotgun (WGS) entry which is preliminary data.</text>
</comment>
<name>A0AAU9JP97_9CILI</name>
<evidence type="ECO:0000313" key="3">
    <source>
        <dbReference type="EMBL" id="CAG9326102.1"/>
    </source>
</evidence>
<protein>
    <recommendedName>
        <fullName evidence="2">ELMO domain-containing protein</fullName>
    </recommendedName>
</protein>
<proteinExistence type="predicted"/>
<dbReference type="EMBL" id="CAJZBQ010000040">
    <property type="protein sequence ID" value="CAG9326102.1"/>
    <property type="molecule type" value="Genomic_DNA"/>
</dbReference>
<organism evidence="3 4">
    <name type="scientific">Blepharisma stoltei</name>
    <dbReference type="NCBI Taxonomy" id="1481888"/>
    <lineage>
        <taxon>Eukaryota</taxon>
        <taxon>Sar</taxon>
        <taxon>Alveolata</taxon>
        <taxon>Ciliophora</taxon>
        <taxon>Postciliodesmatophora</taxon>
        <taxon>Heterotrichea</taxon>
        <taxon>Heterotrichida</taxon>
        <taxon>Blepharismidae</taxon>
        <taxon>Blepharisma</taxon>
    </lineage>
</organism>
<sequence>MHAGLETEYLFDQNIKNPNMITALVPFEDSHKRSTSIKKLNSEYNTNKATGKADFGPIMSESPNLNKKSERNSPNEIIVISGKGVMLQPKILTTESIGSSIQNPTKTVSQEPDFDLEIQPVISQSEAKIDIDKILPSKLAPFYLCDSEWENFNNTHEYNEIENIDGNISSKNIPIPEKIENSYRNLNESNLDKSVKFLGDLRRERANSMEISEFCSPNHAPLLSRRRSSRSFYRPASHQLLIPPLPPWKPKRNFPQNYEVISKESIEESIIEKSPDFLMNPSLTISLESSRDIISEKDSFDTLRLKLPRKKTEIYKINKSEESSRIIDEDEENKSSYDEIMENQALIKDESPKEEVESSKELLDAVEKIMCSEKVTGALRDPSSKKTLPPLHLKKSSYGRKNKLNSSYELDKKSIIIENNESPKSAHSASSLDTEEVNICITQRTDLNRSSDEILQKTKRKNDDNLKEKNKAVIKPEKEREQSTLNWSKKVPNIKPKFEKPESLTVEVVVEKKNNIFERKIEFEDEIMPEIIKSPKNPEETVKMEKNVEESKEKTISATQKINMSQIYTKILSKELEDDIEIHFSSNSSSQQIETHQNFEPKLLTDISQGNKIVPISFEEALKVFQSLDLKPQFSSKNMWTSQYTIRNIFTCCFRGSEELNDEEKELCEKTIAFSEVKFNSNNSYHLNLLHSYYSKVTGNNDWPENPENWGEVGLGPQFFNTNFNYDASGLCIFHLYFFATFFNISLKEMLNYSQQPPHQFPLAKYSFEVTNLVVLAVKQRKLNKLIKANKKTIETIFYFYAGAFLYWFEDYRIKGIYSCEDTNLVMKSTKKMIRNSPNEVLMIAKNAFYKS</sequence>
<feature type="region of interest" description="Disordered" evidence="1">
    <location>
        <begin position="380"/>
        <end position="399"/>
    </location>
</feature>
<dbReference type="Proteomes" id="UP001162131">
    <property type="component" value="Unassembled WGS sequence"/>
</dbReference>
<dbReference type="PROSITE" id="PS51335">
    <property type="entry name" value="ELMO"/>
    <property type="match status" value="1"/>
</dbReference>
<evidence type="ECO:0000259" key="2">
    <source>
        <dbReference type="PROSITE" id="PS51335"/>
    </source>
</evidence>
<feature type="domain" description="ELMO" evidence="2">
    <location>
        <begin position="685"/>
        <end position="838"/>
    </location>
</feature>
<dbReference type="AlphaFoldDB" id="A0AAU9JP97"/>
<gene>
    <name evidence="3" type="ORF">BSTOLATCC_MIC40542</name>
</gene>
<feature type="region of interest" description="Disordered" evidence="1">
    <location>
        <begin position="51"/>
        <end position="71"/>
    </location>
</feature>
<evidence type="ECO:0000313" key="4">
    <source>
        <dbReference type="Proteomes" id="UP001162131"/>
    </source>
</evidence>
<keyword evidence="4" id="KW-1185">Reference proteome</keyword>
<evidence type="ECO:0000256" key="1">
    <source>
        <dbReference type="SAM" id="MobiDB-lite"/>
    </source>
</evidence>
<reference evidence="3" key="1">
    <citation type="submission" date="2021-09" db="EMBL/GenBank/DDBJ databases">
        <authorList>
            <consortium name="AG Swart"/>
            <person name="Singh M."/>
            <person name="Singh A."/>
            <person name="Seah K."/>
            <person name="Emmerich C."/>
        </authorList>
    </citation>
    <scope>NUCLEOTIDE SEQUENCE</scope>
    <source>
        <strain evidence="3">ATCC30299</strain>
    </source>
</reference>
<dbReference type="InterPro" id="IPR006816">
    <property type="entry name" value="ELMO_dom"/>
</dbReference>
<dbReference type="Pfam" id="PF04727">
    <property type="entry name" value="ELMO_CED12"/>
    <property type="match status" value="1"/>
</dbReference>
<accession>A0AAU9JP97</accession>